<comment type="caution">
    <text evidence="1">The sequence shown here is derived from an EMBL/GenBank/DDBJ whole genome shotgun (WGS) entry which is preliminary data.</text>
</comment>
<dbReference type="RefSeq" id="WP_183365047.1">
    <property type="nucleotide sequence ID" value="NZ_JACIEZ010000002.1"/>
</dbReference>
<reference evidence="1 2" key="1">
    <citation type="submission" date="2020-08" db="EMBL/GenBank/DDBJ databases">
        <title>Genomic Encyclopedia of Type Strains, Phase IV (KMG-IV): sequencing the most valuable type-strain genomes for metagenomic binning, comparative biology and taxonomic classification.</title>
        <authorList>
            <person name="Goeker M."/>
        </authorList>
    </citation>
    <scope>NUCLEOTIDE SEQUENCE [LARGE SCALE GENOMIC DNA]</scope>
    <source>
        <strain evidence="1 2">DSM 29853</strain>
    </source>
</reference>
<dbReference type="EMBL" id="JACIEZ010000002">
    <property type="protein sequence ID" value="MBB4063836.1"/>
    <property type="molecule type" value="Genomic_DNA"/>
</dbReference>
<accession>A0A7W6J312</accession>
<gene>
    <name evidence="1" type="ORF">GGR23_001013</name>
</gene>
<organism evidence="1 2">
    <name type="scientific">Gellertiella hungarica</name>
    <dbReference type="NCBI Taxonomy" id="1572859"/>
    <lineage>
        <taxon>Bacteria</taxon>
        <taxon>Pseudomonadati</taxon>
        <taxon>Pseudomonadota</taxon>
        <taxon>Alphaproteobacteria</taxon>
        <taxon>Hyphomicrobiales</taxon>
        <taxon>Rhizobiaceae</taxon>
        <taxon>Gellertiella</taxon>
    </lineage>
</organism>
<protein>
    <submittedName>
        <fullName evidence="1">Uncharacterized protein</fullName>
    </submittedName>
</protein>
<evidence type="ECO:0000313" key="1">
    <source>
        <dbReference type="EMBL" id="MBB4063836.1"/>
    </source>
</evidence>
<dbReference type="Proteomes" id="UP000528286">
    <property type="component" value="Unassembled WGS sequence"/>
</dbReference>
<proteinExistence type="predicted"/>
<name>A0A7W6J312_9HYPH</name>
<dbReference type="AlphaFoldDB" id="A0A7W6J312"/>
<keyword evidence="2" id="KW-1185">Reference proteome</keyword>
<sequence length="46" mass="5060">MQREKAPSADEASRQSFSMDYSHCQKLAIKGALDAAEAEAARREGF</sequence>
<evidence type="ECO:0000313" key="2">
    <source>
        <dbReference type="Proteomes" id="UP000528286"/>
    </source>
</evidence>